<dbReference type="InterPro" id="IPR036873">
    <property type="entry name" value="Rhodanese-like_dom_sf"/>
</dbReference>
<feature type="domain" description="Rhodanese" evidence="1">
    <location>
        <begin position="12"/>
        <end position="99"/>
    </location>
</feature>
<dbReference type="Pfam" id="PF00581">
    <property type="entry name" value="Rhodanese"/>
    <property type="match status" value="1"/>
</dbReference>
<dbReference type="AlphaFoldDB" id="A0A931DA64"/>
<protein>
    <submittedName>
        <fullName evidence="2">Rhodanese-related sulfurtransferase</fullName>
    </submittedName>
</protein>
<accession>A0A931DA64</accession>
<dbReference type="Proteomes" id="UP000625033">
    <property type="component" value="Unassembled WGS sequence"/>
</dbReference>
<evidence type="ECO:0000313" key="3">
    <source>
        <dbReference type="Proteomes" id="UP000625033"/>
    </source>
</evidence>
<reference evidence="2" key="1">
    <citation type="submission" date="2020-11" db="EMBL/GenBank/DDBJ databases">
        <title>Sequencing the genomes of 1000 actinobacteria strains.</title>
        <authorList>
            <person name="Klenk H.-P."/>
        </authorList>
    </citation>
    <scope>NUCLEOTIDE SEQUENCE</scope>
    <source>
        <strain evidence="2">DSM 26152</strain>
    </source>
</reference>
<dbReference type="PROSITE" id="PS50206">
    <property type="entry name" value="RHODANESE_3"/>
    <property type="match status" value="1"/>
</dbReference>
<dbReference type="InterPro" id="IPR001763">
    <property type="entry name" value="Rhodanese-like_dom"/>
</dbReference>
<evidence type="ECO:0000259" key="1">
    <source>
        <dbReference type="PROSITE" id="PS50206"/>
    </source>
</evidence>
<dbReference type="RefSeq" id="WP_196836036.1">
    <property type="nucleotide sequence ID" value="NZ_JADOTZ010000001.1"/>
</dbReference>
<dbReference type="EMBL" id="JADOTZ010000001">
    <property type="protein sequence ID" value="MBG6084777.1"/>
    <property type="molecule type" value="Genomic_DNA"/>
</dbReference>
<name>A0A931DA64_9MICC</name>
<dbReference type="PANTHER" id="PTHR43031">
    <property type="entry name" value="FAD-DEPENDENT OXIDOREDUCTASE"/>
    <property type="match status" value="1"/>
</dbReference>
<dbReference type="Gene3D" id="3.40.250.10">
    <property type="entry name" value="Rhodanese-like domain"/>
    <property type="match status" value="1"/>
</dbReference>
<dbReference type="InterPro" id="IPR050229">
    <property type="entry name" value="GlpE_sulfurtransferase"/>
</dbReference>
<dbReference type="CDD" id="cd00158">
    <property type="entry name" value="RHOD"/>
    <property type="match status" value="1"/>
</dbReference>
<comment type="caution">
    <text evidence="2">The sequence shown here is derived from an EMBL/GenBank/DDBJ whole genome shotgun (WGS) entry which is preliminary data.</text>
</comment>
<sequence>MSQFETVQVTEVPQGAKILDVREGYEWEAGHATEATHIPMNEVPERLDDLDPDEDTYVICRTGGRSAQVAAFLTGNGYTAFNVAGGSDAWLEAGLPMTSENGEEPTVR</sequence>
<dbReference type="SMART" id="SM00450">
    <property type="entry name" value="RHOD"/>
    <property type="match status" value="1"/>
</dbReference>
<gene>
    <name evidence="2" type="ORF">IW252_001544</name>
</gene>
<organism evidence="2 3">
    <name type="scientific">Zhihengliuella flava</name>
    <dbReference type="NCBI Taxonomy" id="1285193"/>
    <lineage>
        <taxon>Bacteria</taxon>
        <taxon>Bacillati</taxon>
        <taxon>Actinomycetota</taxon>
        <taxon>Actinomycetes</taxon>
        <taxon>Micrococcales</taxon>
        <taxon>Micrococcaceae</taxon>
        <taxon>Zhihengliuella</taxon>
    </lineage>
</organism>
<dbReference type="PANTHER" id="PTHR43031:SF17">
    <property type="entry name" value="SULFURTRANSFERASE YTWF-RELATED"/>
    <property type="match status" value="1"/>
</dbReference>
<dbReference type="SUPFAM" id="SSF52821">
    <property type="entry name" value="Rhodanese/Cell cycle control phosphatase"/>
    <property type="match status" value="1"/>
</dbReference>
<keyword evidence="3" id="KW-1185">Reference proteome</keyword>
<proteinExistence type="predicted"/>
<evidence type="ECO:0000313" key="2">
    <source>
        <dbReference type="EMBL" id="MBG6084777.1"/>
    </source>
</evidence>